<dbReference type="PANTHER" id="PTHR36884">
    <property type="entry name" value="FIP1[III]-LIKE PROTEIN"/>
    <property type="match status" value="1"/>
</dbReference>
<gene>
    <name evidence="2" type="ORF">DH2020_047945</name>
</gene>
<sequence>MEEKEDDFGELCAEILENWTSPIYTTDSAHTFVHQNPFSLHHHQLNPAYDIQRVKGTVDEYGPQLPLSCTNVETKIISKSKLKNEDSIEDSELEDKEDAVIPLLVADTFFDTLLGRGVDGIDVAALNNKVEEDKACDHEAGDRLRIILNDQNDAVATSVSTNNGKLNSGHISSGLKEGPTNEVKLDRGIDECLTFVDSKDVIIEIVTCDSVYENELRREHTDEDGVRMDAQGAKPLSDIGNTQHINCRMINGDKMLPFPMDSYSAAEDMYWTKPSRERKTDSSEYNNSKCTKRDEQIVAINTHSKTYMKTKHNYQSSYGKEMAKLTDCNEIGQRHSSRKERNHSPSHVGQKNQKRVRFCQGHQTNHHKLDINLVKSLCSPREKMENYVSEGVKKKSVSGFFPTNSQNSEIKMEVEGLVDNTTEEDPEKLKRRIERFKLPLPILKNAVANKSMDWATDILLLQGIATMDSDIKDQRPTRRRKWTSS</sequence>
<evidence type="ECO:0000256" key="1">
    <source>
        <dbReference type="SAM" id="MobiDB-lite"/>
    </source>
</evidence>
<accession>A0ABR0U781</accession>
<dbReference type="PANTHER" id="PTHR36884:SF4">
    <property type="entry name" value="FIP1[III]-LIKE PROTEIN"/>
    <property type="match status" value="1"/>
</dbReference>
<keyword evidence="3" id="KW-1185">Reference proteome</keyword>
<name>A0ABR0U781_REHGL</name>
<evidence type="ECO:0000313" key="3">
    <source>
        <dbReference type="Proteomes" id="UP001318860"/>
    </source>
</evidence>
<comment type="caution">
    <text evidence="2">The sequence shown here is derived from an EMBL/GenBank/DDBJ whole genome shotgun (WGS) entry which is preliminary data.</text>
</comment>
<dbReference type="InterPro" id="IPR044976">
    <property type="entry name" value="FIPS5/FIPS3-like"/>
</dbReference>
<reference evidence="2 3" key="1">
    <citation type="journal article" date="2021" name="Comput. Struct. Biotechnol. J.">
        <title>De novo genome assembly of the potent medicinal plant Rehmannia glutinosa using nanopore technology.</title>
        <authorList>
            <person name="Ma L."/>
            <person name="Dong C."/>
            <person name="Song C."/>
            <person name="Wang X."/>
            <person name="Zheng X."/>
            <person name="Niu Y."/>
            <person name="Chen S."/>
            <person name="Feng W."/>
        </authorList>
    </citation>
    <scope>NUCLEOTIDE SEQUENCE [LARGE SCALE GENOMIC DNA]</scope>
    <source>
        <strain evidence="2">DH-2019</strain>
    </source>
</reference>
<protein>
    <submittedName>
        <fullName evidence="2">Uncharacterized protein</fullName>
    </submittedName>
</protein>
<dbReference type="Proteomes" id="UP001318860">
    <property type="component" value="Unassembled WGS sequence"/>
</dbReference>
<dbReference type="EMBL" id="JABTTQ020003342">
    <property type="protein sequence ID" value="KAK6118374.1"/>
    <property type="molecule type" value="Genomic_DNA"/>
</dbReference>
<evidence type="ECO:0000313" key="2">
    <source>
        <dbReference type="EMBL" id="KAK6118374.1"/>
    </source>
</evidence>
<organism evidence="2 3">
    <name type="scientific">Rehmannia glutinosa</name>
    <name type="common">Chinese foxglove</name>
    <dbReference type="NCBI Taxonomy" id="99300"/>
    <lineage>
        <taxon>Eukaryota</taxon>
        <taxon>Viridiplantae</taxon>
        <taxon>Streptophyta</taxon>
        <taxon>Embryophyta</taxon>
        <taxon>Tracheophyta</taxon>
        <taxon>Spermatophyta</taxon>
        <taxon>Magnoliopsida</taxon>
        <taxon>eudicotyledons</taxon>
        <taxon>Gunneridae</taxon>
        <taxon>Pentapetalae</taxon>
        <taxon>asterids</taxon>
        <taxon>lamiids</taxon>
        <taxon>Lamiales</taxon>
        <taxon>Orobanchaceae</taxon>
        <taxon>Rehmannieae</taxon>
        <taxon>Rehmannia</taxon>
    </lineage>
</organism>
<feature type="region of interest" description="Disordered" evidence="1">
    <location>
        <begin position="331"/>
        <end position="354"/>
    </location>
</feature>
<proteinExistence type="predicted"/>